<gene>
    <name evidence="3" type="ORF">XM38_012260</name>
</gene>
<dbReference type="EMBL" id="CP021983">
    <property type="protein sequence ID" value="ASC70289.1"/>
    <property type="molecule type" value="Genomic_DNA"/>
</dbReference>
<proteinExistence type="predicted"/>
<feature type="region of interest" description="Disordered" evidence="1">
    <location>
        <begin position="48"/>
        <end position="67"/>
    </location>
</feature>
<organism evidence="3 4">
    <name type="scientific">Halomicronema hongdechloris C2206</name>
    <dbReference type="NCBI Taxonomy" id="1641165"/>
    <lineage>
        <taxon>Bacteria</taxon>
        <taxon>Bacillati</taxon>
        <taxon>Cyanobacteriota</taxon>
        <taxon>Cyanophyceae</taxon>
        <taxon>Nodosilineales</taxon>
        <taxon>Nodosilineaceae</taxon>
        <taxon>Halomicronema</taxon>
    </lineage>
</organism>
<dbReference type="Proteomes" id="UP000191901">
    <property type="component" value="Chromosome"/>
</dbReference>
<protein>
    <submittedName>
        <fullName evidence="3">Uncharacterized protein</fullName>
    </submittedName>
</protein>
<evidence type="ECO:0000256" key="1">
    <source>
        <dbReference type="SAM" id="MobiDB-lite"/>
    </source>
</evidence>
<evidence type="ECO:0000256" key="2">
    <source>
        <dbReference type="SAM" id="SignalP"/>
    </source>
</evidence>
<feature type="compositionally biased region" description="Low complexity" evidence="1">
    <location>
        <begin position="51"/>
        <end position="65"/>
    </location>
</feature>
<name>A0A1Z3HIZ4_9CYAN</name>
<dbReference type="AlphaFoldDB" id="A0A1Z3HIZ4"/>
<evidence type="ECO:0000313" key="4">
    <source>
        <dbReference type="Proteomes" id="UP000191901"/>
    </source>
</evidence>
<reference evidence="3 4" key="1">
    <citation type="journal article" date="2016" name="Biochim. Biophys. Acta">
        <title>Characterization of red-shifted phycobilisomes isolated from the chlorophyll f-containing cyanobacterium Halomicronema hongdechloris.</title>
        <authorList>
            <person name="Li Y."/>
            <person name="Lin Y."/>
            <person name="Garvey C.J."/>
            <person name="Birch D."/>
            <person name="Corkery R.W."/>
            <person name="Loughlin P.C."/>
            <person name="Scheer H."/>
            <person name="Willows R.D."/>
            <person name="Chen M."/>
        </authorList>
    </citation>
    <scope>NUCLEOTIDE SEQUENCE [LARGE SCALE GENOMIC DNA]</scope>
    <source>
        <strain evidence="3 4">C2206</strain>
    </source>
</reference>
<feature type="chain" id="PRO_5012938620" evidence="2">
    <location>
        <begin position="26"/>
        <end position="182"/>
    </location>
</feature>
<keyword evidence="2" id="KW-0732">Signal</keyword>
<feature type="signal peptide" evidence="2">
    <location>
        <begin position="1"/>
        <end position="25"/>
    </location>
</feature>
<dbReference type="KEGG" id="hhg:XM38_012260"/>
<sequence length="182" mass="19971">MKSSIIPASLFLTVAVIGSSAPGIAQVCYEDGSGNVVDLGGLCDSYEDRSSSSSQAPEPSSNSAPYGNSFVYDSSQTPFPSYLFDSDLDNEDAHQTDQVSYGNSALFVYENRYIEDFSQWPYTASATNHAEWSYIDCRTGWRGLKSSPMAGTSRTFFIPPSQTERPDLYRNICREAGLSPQF</sequence>
<keyword evidence="4" id="KW-1185">Reference proteome</keyword>
<accession>A0A1Z3HIZ4</accession>
<evidence type="ECO:0000313" key="3">
    <source>
        <dbReference type="EMBL" id="ASC70289.1"/>
    </source>
</evidence>